<evidence type="ECO:0000313" key="3">
    <source>
        <dbReference type="Proteomes" id="UP001174136"/>
    </source>
</evidence>
<name>A0AA47M1I1_MERPO</name>
<feature type="compositionally biased region" description="Basic and acidic residues" evidence="1">
    <location>
        <begin position="1"/>
        <end position="10"/>
    </location>
</feature>
<comment type="caution">
    <text evidence="2">The sequence shown here is derived from an EMBL/GenBank/DDBJ whole genome shotgun (WGS) entry which is preliminary data.</text>
</comment>
<proteinExistence type="predicted"/>
<sequence length="113" mass="12063">MQNQEGKESGPAEQACPSDVNIGVSPGLGPEDEEQVTTELQPHTAPRRDAVSNHVHQMLSRINVGVFITSPVVLLSKAHLSSVTHLSLVIHLASSSDQEEAGPVESCDPVQDY</sequence>
<evidence type="ECO:0000256" key="1">
    <source>
        <dbReference type="SAM" id="MobiDB-lite"/>
    </source>
</evidence>
<dbReference type="EMBL" id="JAOPHQ010006331">
    <property type="protein sequence ID" value="KAK0131891.1"/>
    <property type="molecule type" value="Genomic_DNA"/>
</dbReference>
<feature type="region of interest" description="Disordered" evidence="1">
    <location>
        <begin position="94"/>
        <end position="113"/>
    </location>
</feature>
<dbReference type="Proteomes" id="UP001174136">
    <property type="component" value="Unassembled WGS sequence"/>
</dbReference>
<accession>A0AA47M1I1</accession>
<organism evidence="2 3">
    <name type="scientific">Merluccius polli</name>
    <name type="common">Benguela hake</name>
    <name type="synonym">Merluccius cadenati</name>
    <dbReference type="NCBI Taxonomy" id="89951"/>
    <lineage>
        <taxon>Eukaryota</taxon>
        <taxon>Metazoa</taxon>
        <taxon>Chordata</taxon>
        <taxon>Craniata</taxon>
        <taxon>Vertebrata</taxon>
        <taxon>Euteleostomi</taxon>
        <taxon>Actinopterygii</taxon>
        <taxon>Neopterygii</taxon>
        <taxon>Teleostei</taxon>
        <taxon>Neoteleostei</taxon>
        <taxon>Acanthomorphata</taxon>
        <taxon>Zeiogadaria</taxon>
        <taxon>Gadariae</taxon>
        <taxon>Gadiformes</taxon>
        <taxon>Gadoidei</taxon>
        <taxon>Merlucciidae</taxon>
        <taxon>Merluccius</taxon>
    </lineage>
</organism>
<evidence type="ECO:0000313" key="2">
    <source>
        <dbReference type="EMBL" id="KAK0131891.1"/>
    </source>
</evidence>
<protein>
    <submittedName>
        <fullName evidence="2">Uncharacterized protein</fullName>
    </submittedName>
</protein>
<feature type="region of interest" description="Disordered" evidence="1">
    <location>
        <begin position="1"/>
        <end position="48"/>
    </location>
</feature>
<reference evidence="2" key="1">
    <citation type="journal article" date="2023" name="Front. Mar. Sci.">
        <title>A new Merluccius polli reference genome to investigate the effects of global change in West African waters.</title>
        <authorList>
            <person name="Mateo J.L."/>
            <person name="Blanco-Fernandez C."/>
            <person name="Garcia-Vazquez E."/>
            <person name="Machado-Schiaffino G."/>
        </authorList>
    </citation>
    <scope>NUCLEOTIDE SEQUENCE</scope>
    <source>
        <strain evidence="2">C29</strain>
        <tissue evidence="2">Fin</tissue>
    </source>
</reference>
<keyword evidence="3" id="KW-1185">Reference proteome</keyword>
<gene>
    <name evidence="2" type="ORF">N1851_033325</name>
</gene>
<dbReference type="AlphaFoldDB" id="A0AA47M1I1"/>